<keyword evidence="3" id="KW-1185">Reference proteome</keyword>
<dbReference type="EMBL" id="CP058529">
    <property type="protein sequence ID" value="QLG29250.1"/>
    <property type="molecule type" value="Genomic_DNA"/>
</dbReference>
<accession>A0A7D5GHK4</accession>
<feature type="region of interest" description="Disordered" evidence="1">
    <location>
        <begin position="1"/>
        <end position="28"/>
    </location>
</feature>
<dbReference type="GeneID" id="56030704"/>
<evidence type="ECO:0000313" key="2">
    <source>
        <dbReference type="EMBL" id="QLG29250.1"/>
    </source>
</evidence>
<evidence type="ECO:0000256" key="1">
    <source>
        <dbReference type="SAM" id="MobiDB-lite"/>
    </source>
</evidence>
<evidence type="ECO:0000313" key="3">
    <source>
        <dbReference type="Proteomes" id="UP000509750"/>
    </source>
</evidence>
<feature type="compositionally biased region" description="Basic and acidic residues" evidence="1">
    <location>
        <begin position="14"/>
        <end position="24"/>
    </location>
</feature>
<gene>
    <name evidence="2" type="ORF">HUG10_17685</name>
</gene>
<protein>
    <submittedName>
        <fullName evidence="2">Uncharacterized protein</fullName>
    </submittedName>
</protein>
<sequence>MTGSRTDCPSAEQAEPRHSFRTDPDELGSVCEPTTAFLRAAVDRSGADGVVVRLRG</sequence>
<organism evidence="2 3">
    <name type="scientific">Halorarum halophilum</name>
    <dbReference type="NCBI Taxonomy" id="2743090"/>
    <lineage>
        <taxon>Archaea</taxon>
        <taxon>Methanobacteriati</taxon>
        <taxon>Methanobacteriota</taxon>
        <taxon>Stenosarchaea group</taxon>
        <taxon>Halobacteria</taxon>
        <taxon>Halobacteriales</taxon>
        <taxon>Haloferacaceae</taxon>
        <taxon>Halorarum</taxon>
    </lineage>
</organism>
<dbReference type="AlphaFoldDB" id="A0A7D5GHK4"/>
<dbReference type="Proteomes" id="UP000509750">
    <property type="component" value="Chromosome"/>
</dbReference>
<dbReference type="RefSeq" id="WP_179170824.1">
    <property type="nucleotide sequence ID" value="NZ_CP058529.1"/>
</dbReference>
<proteinExistence type="predicted"/>
<dbReference type="KEGG" id="halg:HUG10_17685"/>
<name>A0A7D5GHK4_9EURY</name>
<reference evidence="2 3" key="1">
    <citation type="submission" date="2020-07" db="EMBL/GenBank/DDBJ databases">
        <title>Gai3-2, isolated from salt lake.</title>
        <authorList>
            <person name="Cui H."/>
            <person name="Shi X."/>
        </authorList>
    </citation>
    <scope>NUCLEOTIDE SEQUENCE [LARGE SCALE GENOMIC DNA]</scope>
    <source>
        <strain evidence="2 3">Gai3-2</strain>
    </source>
</reference>